<name>A0A399IP18_9CLOT</name>
<reference evidence="3 4" key="1">
    <citation type="submission" date="2018-08" db="EMBL/GenBank/DDBJ databases">
        <title>Genome of Clostridium chromiireducens C1, DSM12136.</title>
        <authorList>
            <person name="Xing M."/>
            <person name="Wei Y."/>
            <person name="Ang E.L."/>
            <person name="Zhao H."/>
            <person name="Zhang Y."/>
        </authorList>
    </citation>
    <scope>NUCLEOTIDE SEQUENCE [LARGE SCALE GENOMIC DNA]</scope>
    <source>
        <strain evidence="3 4">C1</strain>
    </source>
</reference>
<dbReference type="PANTHER" id="PTHR43155:SF2">
    <property type="entry name" value="CYCLIC DI-GMP PHOSPHODIESTERASE PA4108"/>
    <property type="match status" value="1"/>
</dbReference>
<feature type="transmembrane region" description="Helical" evidence="1">
    <location>
        <begin position="45"/>
        <end position="65"/>
    </location>
</feature>
<protein>
    <submittedName>
        <fullName evidence="3">HD-GYP domain-containing protein</fullName>
    </submittedName>
</protein>
<dbReference type="AlphaFoldDB" id="A0A399IP18"/>
<evidence type="ECO:0000256" key="1">
    <source>
        <dbReference type="SAM" id="Phobius"/>
    </source>
</evidence>
<dbReference type="InterPro" id="IPR035965">
    <property type="entry name" value="PAS-like_dom_sf"/>
</dbReference>
<dbReference type="Gene3D" id="1.10.3210.10">
    <property type="entry name" value="Hypothetical protein af1432"/>
    <property type="match status" value="1"/>
</dbReference>
<keyword evidence="1" id="KW-1133">Transmembrane helix</keyword>
<dbReference type="Proteomes" id="UP000265930">
    <property type="component" value="Unassembled WGS sequence"/>
</dbReference>
<dbReference type="CDD" id="cd00077">
    <property type="entry name" value="HDc"/>
    <property type="match status" value="1"/>
</dbReference>
<comment type="caution">
    <text evidence="3">The sequence shown here is derived from an EMBL/GenBank/DDBJ whole genome shotgun (WGS) entry which is preliminary data.</text>
</comment>
<feature type="transmembrane region" description="Helical" evidence="1">
    <location>
        <begin position="9"/>
        <end position="30"/>
    </location>
</feature>
<dbReference type="SUPFAM" id="SSF55785">
    <property type="entry name" value="PYP-like sensor domain (PAS domain)"/>
    <property type="match status" value="1"/>
</dbReference>
<sequence>MVYKFKNIIVYNIFLNSILSIILVQLFITISTDENIKTEMKMMKFQIFFLTWLSINLFCFMRKLITSNKTLFRKYQISEKLTEVIVNINPCGIIILNKNGTLDYLNPTMKEILNYEDSLNADILWLDLVKKCNLDKLIQDSFNGKSSNLFNKYYTPYSTKKNKVLNIYVNPIVTKSNSKINHVMLMFNDITNEYMLKNEVTSITLSTLKALAKLVDARDHYTGMHSENVMRYVEIICDNLDIHQTEKEKILISASLHDIGKVGIDDYILKKEGKLTNEEYNKMKMHPVIGFGILSDINGFEEIATIIKHHHEWYNGCGYPDNLKGNKIPIGSQIISIADAFDAITTNRVYRKSLGYTKAINILEEERGRQFNSELVDIFINALEDTNIYIEADENVV</sequence>
<dbReference type="Gene3D" id="3.30.450.20">
    <property type="entry name" value="PAS domain"/>
    <property type="match status" value="1"/>
</dbReference>
<evidence type="ECO:0000259" key="2">
    <source>
        <dbReference type="PROSITE" id="PS51832"/>
    </source>
</evidence>
<dbReference type="EMBL" id="QXDJ01000002">
    <property type="protein sequence ID" value="RII34783.1"/>
    <property type="molecule type" value="Genomic_DNA"/>
</dbReference>
<evidence type="ECO:0000313" key="4">
    <source>
        <dbReference type="Proteomes" id="UP000265930"/>
    </source>
</evidence>
<keyword evidence="1" id="KW-0812">Transmembrane</keyword>
<dbReference type="PANTHER" id="PTHR43155">
    <property type="entry name" value="CYCLIC DI-GMP PHOSPHODIESTERASE PA4108-RELATED"/>
    <property type="match status" value="1"/>
</dbReference>
<evidence type="ECO:0000313" key="3">
    <source>
        <dbReference type="EMBL" id="RII34783.1"/>
    </source>
</evidence>
<gene>
    <name evidence="3" type="ORF">D2A34_06115</name>
</gene>
<dbReference type="SMART" id="SM00471">
    <property type="entry name" value="HDc"/>
    <property type="match status" value="1"/>
</dbReference>
<keyword evidence="1" id="KW-0472">Membrane</keyword>
<dbReference type="Pfam" id="PF13487">
    <property type="entry name" value="HD_5"/>
    <property type="match status" value="1"/>
</dbReference>
<dbReference type="SUPFAM" id="SSF109604">
    <property type="entry name" value="HD-domain/PDEase-like"/>
    <property type="match status" value="1"/>
</dbReference>
<dbReference type="InterPro" id="IPR037522">
    <property type="entry name" value="HD_GYP_dom"/>
</dbReference>
<dbReference type="PROSITE" id="PS51832">
    <property type="entry name" value="HD_GYP"/>
    <property type="match status" value="1"/>
</dbReference>
<dbReference type="InterPro" id="IPR003607">
    <property type="entry name" value="HD/PDEase_dom"/>
</dbReference>
<organism evidence="3 4">
    <name type="scientific">Clostridium chromiireducens</name>
    <dbReference type="NCBI Taxonomy" id="225345"/>
    <lineage>
        <taxon>Bacteria</taxon>
        <taxon>Bacillati</taxon>
        <taxon>Bacillota</taxon>
        <taxon>Clostridia</taxon>
        <taxon>Eubacteriales</taxon>
        <taxon>Clostridiaceae</taxon>
        <taxon>Clostridium</taxon>
    </lineage>
</organism>
<feature type="domain" description="HD-GYP" evidence="2">
    <location>
        <begin position="200"/>
        <end position="395"/>
    </location>
</feature>
<dbReference type="RefSeq" id="WP_119366041.1">
    <property type="nucleotide sequence ID" value="NZ_QXDJ01000002.1"/>
</dbReference>
<accession>A0A399IP18</accession>
<proteinExistence type="predicted"/>